<dbReference type="AlphaFoldDB" id="A0A7J8JGW3"/>
<dbReference type="EMBL" id="JACASE010000002">
    <property type="protein sequence ID" value="KAF6496087.1"/>
    <property type="molecule type" value="Genomic_DNA"/>
</dbReference>
<evidence type="ECO:0000313" key="1">
    <source>
        <dbReference type="EMBL" id="KAF6496087.1"/>
    </source>
</evidence>
<keyword evidence="2" id="KW-1185">Reference proteome</keyword>
<protein>
    <submittedName>
        <fullName evidence="1">Uncharacterized protein</fullName>
    </submittedName>
</protein>
<gene>
    <name evidence="1" type="ORF">HJG63_010319</name>
</gene>
<dbReference type="Proteomes" id="UP000593571">
    <property type="component" value="Unassembled WGS sequence"/>
</dbReference>
<organism evidence="1 2">
    <name type="scientific">Rousettus aegyptiacus</name>
    <name type="common">Egyptian fruit bat</name>
    <name type="synonym">Pteropus aegyptiacus</name>
    <dbReference type="NCBI Taxonomy" id="9407"/>
    <lineage>
        <taxon>Eukaryota</taxon>
        <taxon>Metazoa</taxon>
        <taxon>Chordata</taxon>
        <taxon>Craniata</taxon>
        <taxon>Vertebrata</taxon>
        <taxon>Euteleostomi</taxon>
        <taxon>Mammalia</taxon>
        <taxon>Eutheria</taxon>
        <taxon>Laurasiatheria</taxon>
        <taxon>Chiroptera</taxon>
        <taxon>Yinpterochiroptera</taxon>
        <taxon>Pteropodoidea</taxon>
        <taxon>Pteropodidae</taxon>
        <taxon>Rousettinae</taxon>
        <taxon>Rousettus</taxon>
    </lineage>
</organism>
<accession>A0A7J8JGW3</accession>
<comment type="caution">
    <text evidence="1">The sequence shown here is derived from an EMBL/GenBank/DDBJ whole genome shotgun (WGS) entry which is preliminary data.</text>
</comment>
<name>A0A7J8JGW3_ROUAE</name>
<reference evidence="1 2" key="1">
    <citation type="journal article" date="2020" name="Nature">
        <title>Six reference-quality genomes reveal evolution of bat adaptations.</title>
        <authorList>
            <person name="Jebb D."/>
            <person name="Huang Z."/>
            <person name="Pippel M."/>
            <person name="Hughes G.M."/>
            <person name="Lavrichenko K."/>
            <person name="Devanna P."/>
            <person name="Winkler S."/>
            <person name="Jermiin L.S."/>
            <person name="Skirmuntt E.C."/>
            <person name="Katzourakis A."/>
            <person name="Burkitt-Gray L."/>
            <person name="Ray D.A."/>
            <person name="Sullivan K.A.M."/>
            <person name="Roscito J.G."/>
            <person name="Kirilenko B.M."/>
            <person name="Davalos L.M."/>
            <person name="Corthals A.P."/>
            <person name="Power M.L."/>
            <person name="Jones G."/>
            <person name="Ransome R.D."/>
            <person name="Dechmann D.K.N."/>
            <person name="Locatelli A.G."/>
            <person name="Puechmaille S.J."/>
            <person name="Fedrigo O."/>
            <person name="Jarvis E.D."/>
            <person name="Hiller M."/>
            <person name="Vernes S.C."/>
            <person name="Myers E.W."/>
            <person name="Teeling E.C."/>
        </authorList>
    </citation>
    <scope>NUCLEOTIDE SEQUENCE [LARGE SCALE GENOMIC DNA]</scope>
    <source>
        <strain evidence="1">MRouAeg1</strain>
        <tissue evidence="1">Muscle</tissue>
    </source>
</reference>
<evidence type="ECO:0000313" key="2">
    <source>
        <dbReference type="Proteomes" id="UP000593571"/>
    </source>
</evidence>
<sequence>MIYFKKGGGMVLERVISGRKNSMYKCSVAVGSMALRETEKRSKCLGVRELLGATEEFKAEKDVNRFRFWQGRSGCIVGCGSLGDQAGYGQTSHQAISEETAQKGWTEVAVAEMERMDKYKDNYEVKITRG</sequence>
<proteinExistence type="predicted"/>